<dbReference type="RefSeq" id="WP_146506845.1">
    <property type="nucleotide sequence ID" value="NZ_SIHI01000001.1"/>
</dbReference>
<evidence type="ECO:0000313" key="2">
    <source>
        <dbReference type="EMBL" id="TWT56949.1"/>
    </source>
</evidence>
<proteinExistence type="predicted"/>
<evidence type="ECO:0000256" key="1">
    <source>
        <dbReference type="SAM" id="SignalP"/>
    </source>
</evidence>
<dbReference type="AlphaFoldDB" id="A0A5C5X2W7"/>
<reference evidence="2 3" key="1">
    <citation type="submission" date="2019-02" db="EMBL/GenBank/DDBJ databases">
        <title>Deep-cultivation of Planctomycetes and their phenomic and genomic characterization uncovers novel biology.</title>
        <authorList>
            <person name="Wiegand S."/>
            <person name="Jogler M."/>
            <person name="Boedeker C."/>
            <person name="Pinto D."/>
            <person name="Vollmers J."/>
            <person name="Rivas-Marin E."/>
            <person name="Kohn T."/>
            <person name="Peeters S.H."/>
            <person name="Heuer A."/>
            <person name="Rast P."/>
            <person name="Oberbeckmann S."/>
            <person name="Bunk B."/>
            <person name="Jeske O."/>
            <person name="Meyerdierks A."/>
            <person name="Storesund J.E."/>
            <person name="Kallscheuer N."/>
            <person name="Luecker S."/>
            <person name="Lage O.M."/>
            <person name="Pohl T."/>
            <person name="Merkel B.J."/>
            <person name="Hornburger P."/>
            <person name="Mueller R.-W."/>
            <person name="Bruemmer F."/>
            <person name="Labrenz M."/>
            <person name="Spormann A.M."/>
            <person name="Op Den Camp H."/>
            <person name="Overmann J."/>
            <person name="Amann R."/>
            <person name="Jetten M.S.M."/>
            <person name="Mascher T."/>
            <person name="Medema M.H."/>
            <person name="Devos D.P."/>
            <person name="Kaster A.-K."/>
            <person name="Ovreas L."/>
            <person name="Rohde M."/>
            <person name="Galperin M.Y."/>
            <person name="Jogler C."/>
        </authorList>
    </citation>
    <scope>NUCLEOTIDE SEQUENCE [LARGE SCALE GENOMIC DNA]</scope>
    <source>
        <strain evidence="2 3">KOR42</strain>
    </source>
</reference>
<protein>
    <submittedName>
        <fullName evidence="2">Uncharacterized protein</fullName>
    </submittedName>
</protein>
<dbReference type="EMBL" id="SIHI01000001">
    <property type="protein sequence ID" value="TWT56949.1"/>
    <property type="molecule type" value="Genomic_DNA"/>
</dbReference>
<accession>A0A5C5X2W7</accession>
<dbReference type="Proteomes" id="UP000317243">
    <property type="component" value="Unassembled WGS sequence"/>
</dbReference>
<evidence type="ECO:0000313" key="3">
    <source>
        <dbReference type="Proteomes" id="UP000317243"/>
    </source>
</evidence>
<sequence length="125" mass="14061" precursor="true">MYRFSLLFICIFSLCFILPEASAEDEFIGAVWHLKVKPSGKKKYEDRGLIRCTTDGKVFIDGVAVGTHRNTTNTTVEFKIDKGGPNWNGVGKASMIAKDNSVWEGKHVRASTGEKFPFRLFLKKD</sequence>
<comment type="caution">
    <text evidence="2">The sequence shown here is derived from an EMBL/GenBank/DDBJ whole genome shotgun (WGS) entry which is preliminary data.</text>
</comment>
<keyword evidence="3" id="KW-1185">Reference proteome</keyword>
<keyword evidence="1" id="KW-0732">Signal</keyword>
<name>A0A5C5X2W7_9PLAN</name>
<organism evidence="2 3">
    <name type="scientific">Thalassoglobus neptunius</name>
    <dbReference type="NCBI Taxonomy" id="1938619"/>
    <lineage>
        <taxon>Bacteria</taxon>
        <taxon>Pseudomonadati</taxon>
        <taxon>Planctomycetota</taxon>
        <taxon>Planctomycetia</taxon>
        <taxon>Planctomycetales</taxon>
        <taxon>Planctomycetaceae</taxon>
        <taxon>Thalassoglobus</taxon>
    </lineage>
</organism>
<feature type="chain" id="PRO_5022769307" evidence="1">
    <location>
        <begin position="24"/>
        <end position="125"/>
    </location>
</feature>
<gene>
    <name evidence="2" type="ORF">KOR42_03050</name>
</gene>
<feature type="signal peptide" evidence="1">
    <location>
        <begin position="1"/>
        <end position="23"/>
    </location>
</feature>